<dbReference type="GeneID" id="11262429"/>
<dbReference type="GO" id="GO:0016491">
    <property type="term" value="F:oxidoreductase activity"/>
    <property type="evidence" value="ECO:0007669"/>
    <property type="project" value="UniProtKB-KW"/>
</dbReference>
<organism evidence="2 3">
    <name type="scientific">Thermoproteus tenax (strain ATCC 35583 / DSM 2078 / JCM 9277 / NBRC 100435 / Kra 1)</name>
    <dbReference type="NCBI Taxonomy" id="768679"/>
    <lineage>
        <taxon>Archaea</taxon>
        <taxon>Thermoproteota</taxon>
        <taxon>Thermoprotei</taxon>
        <taxon>Thermoproteales</taxon>
        <taxon>Thermoproteaceae</taxon>
        <taxon>Thermoproteus</taxon>
    </lineage>
</organism>
<sequence length="223" mass="24585">MKIIAELPPSASRETLARRVSLVLNYTDIVDIPDSPGGRPSAHAIAVAYIAKNMGASPITHMRIRDINLLAYKSLLGAARLFELRDIVVLTGDPPTVGSPVDQLTTEEAVRIGKEYGFRVGALLSMRRNYSERLKMGADFYLVLNLADPKSMETLRGVAAYPYVMIRTEKNSQLLARLGQPSVTLDQLLRYVEELEPFAEAIVASAPGDFEAELRALDLLTKR</sequence>
<dbReference type="eggNOG" id="arCOG00475">
    <property type="taxonomic scope" value="Archaea"/>
</dbReference>
<evidence type="ECO:0000313" key="3">
    <source>
        <dbReference type="Proteomes" id="UP000002654"/>
    </source>
</evidence>
<dbReference type="OrthoDB" id="28177at2157"/>
<dbReference type="RefSeq" id="WP_014127431.1">
    <property type="nucleotide sequence ID" value="NC_016070.1"/>
</dbReference>
<dbReference type="AlphaFoldDB" id="G4RKT2"/>
<keyword evidence="1" id="KW-0560">Oxidoreductase</keyword>
<dbReference type="Proteomes" id="UP000002654">
    <property type="component" value="Chromosome"/>
</dbReference>
<reference evidence="2 3" key="1">
    <citation type="journal article" date="2011" name="PLoS ONE">
        <title>The complete genome sequence of Thermoproteus tenax: a physiologically versatile member of the Crenarchaeota.</title>
        <authorList>
            <person name="Siebers B."/>
            <person name="Zaparty M."/>
            <person name="Raddatz G."/>
            <person name="Tjaden B."/>
            <person name="Albers S.V."/>
            <person name="Bell S.D."/>
            <person name="Blombach F."/>
            <person name="Kletzin A."/>
            <person name="Kyrpides N."/>
            <person name="Lanz C."/>
            <person name="Plagens A."/>
            <person name="Rampp M."/>
            <person name="Rosinus A."/>
            <person name="von Jan M."/>
            <person name="Makarova K.S."/>
            <person name="Klenk H.P."/>
            <person name="Schuster S.C."/>
            <person name="Hensel R."/>
        </authorList>
    </citation>
    <scope>NUCLEOTIDE SEQUENCE [LARGE SCALE GENOMIC DNA]</scope>
    <source>
        <strain evidence="3">ATCC 35583 / DSM 2078 / JCM 9277 / NBRC 100435 / Kra 1</strain>
    </source>
</reference>
<protein>
    <submittedName>
        <fullName evidence="2">5,10-methylenetetrahydrofolate reductase</fullName>
    </submittedName>
</protein>
<dbReference type="PATRIC" id="fig|768679.9.peg.1571"/>
<dbReference type="Gene3D" id="3.20.20.220">
    <property type="match status" value="1"/>
</dbReference>
<dbReference type="HOGENOM" id="CLU_098912_0_0_2"/>
<proteinExistence type="predicted"/>
<dbReference type="PANTHER" id="PTHR38755:SF1">
    <property type="entry name" value="METHYLENE-TETRAHYDROFOLATE REDUCTASE C-TERMINAL DOMAIN-CONTAINING PROTEIN"/>
    <property type="match status" value="1"/>
</dbReference>
<dbReference type="PaxDb" id="768679-TTX_1552"/>
<dbReference type="KEGG" id="ttn:TTX_1552"/>
<evidence type="ECO:0000313" key="2">
    <source>
        <dbReference type="EMBL" id="CCC82177.1"/>
    </source>
</evidence>
<gene>
    <name evidence="2" type="ordered locus">TTX_1552</name>
</gene>
<keyword evidence="3" id="KW-1185">Reference proteome</keyword>
<dbReference type="SUPFAM" id="SSF51730">
    <property type="entry name" value="FAD-linked oxidoreductase"/>
    <property type="match status" value="1"/>
</dbReference>
<name>G4RKT2_THETK</name>
<dbReference type="STRING" id="768679.TTX_1552"/>
<accession>G4RKT2</accession>
<dbReference type="PANTHER" id="PTHR38755">
    <property type="entry name" value="5,10-METHYLENETETRAHYDROFOLATE REDUCTASE"/>
    <property type="match status" value="1"/>
</dbReference>
<dbReference type="EMBL" id="FN869859">
    <property type="protein sequence ID" value="CCC82177.1"/>
    <property type="molecule type" value="Genomic_DNA"/>
</dbReference>
<dbReference type="InterPro" id="IPR029041">
    <property type="entry name" value="FAD-linked_oxidoreductase-like"/>
</dbReference>
<evidence type="ECO:0000256" key="1">
    <source>
        <dbReference type="ARBA" id="ARBA00023002"/>
    </source>
</evidence>